<gene>
    <name evidence="2" type="ORF">MM171A01761_0007</name>
    <name evidence="3" type="ORF">MM171B02188_0007</name>
</gene>
<keyword evidence="1" id="KW-1133">Transmembrane helix</keyword>
<evidence type="ECO:0000256" key="1">
    <source>
        <dbReference type="SAM" id="Phobius"/>
    </source>
</evidence>
<proteinExistence type="predicted"/>
<name>A0A6M3LSR1_9ZZZZ</name>
<dbReference type="EMBL" id="MT143722">
    <property type="protein sequence ID" value="QJB01659.1"/>
    <property type="molecule type" value="Genomic_DNA"/>
</dbReference>
<organism evidence="2">
    <name type="scientific">viral metagenome</name>
    <dbReference type="NCBI Taxonomy" id="1070528"/>
    <lineage>
        <taxon>unclassified sequences</taxon>
        <taxon>metagenomes</taxon>
        <taxon>organismal metagenomes</taxon>
    </lineage>
</organism>
<dbReference type="AlphaFoldDB" id="A0A6M3LSR1"/>
<sequence>METITDIAWGVGHLLRVGVGIVVIVDGVYAAVVSLVRTITPWGARGRRRPIDLAFGLLMVVAGVAVLVA</sequence>
<keyword evidence="1" id="KW-0812">Transmembrane</keyword>
<reference evidence="2" key="1">
    <citation type="submission" date="2020-03" db="EMBL/GenBank/DDBJ databases">
        <title>The deep terrestrial virosphere.</title>
        <authorList>
            <person name="Holmfeldt K."/>
            <person name="Nilsson E."/>
            <person name="Simone D."/>
            <person name="Lopez-Fernandez M."/>
            <person name="Wu X."/>
            <person name="de Brujin I."/>
            <person name="Lundin D."/>
            <person name="Andersson A."/>
            <person name="Bertilsson S."/>
            <person name="Dopson M."/>
        </authorList>
    </citation>
    <scope>NUCLEOTIDE SEQUENCE</scope>
    <source>
        <strain evidence="2">MM171A01761</strain>
        <strain evidence="3">MM171B02188</strain>
    </source>
</reference>
<accession>A0A6M3LSR1</accession>
<feature type="transmembrane region" description="Helical" evidence="1">
    <location>
        <begin position="17"/>
        <end position="39"/>
    </location>
</feature>
<evidence type="ECO:0000313" key="3">
    <source>
        <dbReference type="EMBL" id="QJB01659.1"/>
    </source>
</evidence>
<protein>
    <submittedName>
        <fullName evidence="2">Uncharacterized protein</fullName>
    </submittedName>
</protein>
<feature type="transmembrane region" description="Helical" evidence="1">
    <location>
        <begin position="51"/>
        <end position="68"/>
    </location>
</feature>
<evidence type="ECO:0000313" key="2">
    <source>
        <dbReference type="EMBL" id="QJA98466.1"/>
    </source>
</evidence>
<dbReference type="EMBL" id="MT143583">
    <property type="protein sequence ID" value="QJA98466.1"/>
    <property type="molecule type" value="Genomic_DNA"/>
</dbReference>
<keyword evidence="1" id="KW-0472">Membrane</keyword>